<gene>
    <name evidence="1" type="ORF">MBRA_25690</name>
</gene>
<keyword evidence="2" id="KW-1185">Reference proteome</keyword>
<evidence type="ECO:0000313" key="1">
    <source>
        <dbReference type="EMBL" id="BBZ12374.1"/>
    </source>
</evidence>
<name>A0ABM7KMU3_9MYCO</name>
<protein>
    <submittedName>
        <fullName evidence="1">Uncharacterized protein</fullName>
    </submittedName>
</protein>
<dbReference type="EMBL" id="AP022606">
    <property type="protein sequence ID" value="BBZ12374.1"/>
    <property type="molecule type" value="Genomic_DNA"/>
</dbReference>
<organism evidence="1 2">
    <name type="scientific">Mycobacterium branderi</name>
    <dbReference type="NCBI Taxonomy" id="43348"/>
    <lineage>
        <taxon>Bacteria</taxon>
        <taxon>Bacillati</taxon>
        <taxon>Actinomycetota</taxon>
        <taxon>Actinomycetes</taxon>
        <taxon>Mycobacteriales</taxon>
        <taxon>Mycobacteriaceae</taxon>
        <taxon>Mycobacterium</taxon>
    </lineage>
</organism>
<dbReference type="Proteomes" id="UP000467379">
    <property type="component" value="Chromosome"/>
</dbReference>
<proteinExistence type="predicted"/>
<accession>A0ABM7KMU3</accession>
<sequence>MFARDILRLGTAMIELLLDEGVAAQVPAATGLPSGYPVASDGYKMAATLTALTTGRLAALDALPSVPANLPVG</sequence>
<evidence type="ECO:0000313" key="2">
    <source>
        <dbReference type="Proteomes" id="UP000467379"/>
    </source>
</evidence>
<reference evidence="1 2" key="1">
    <citation type="journal article" date="2019" name="Emerg. Microbes Infect.">
        <title>Comprehensive subspecies identification of 175 nontuberculous mycobacteria species based on 7547 genomic profiles.</title>
        <authorList>
            <person name="Matsumoto Y."/>
            <person name="Kinjo T."/>
            <person name="Motooka D."/>
            <person name="Nabeya D."/>
            <person name="Jung N."/>
            <person name="Uechi K."/>
            <person name="Horii T."/>
            <person name="Iida T."/>
            <person name="Fujita J."/>
            <person name="Nakamura S."/>
        </authorList>
    </citation>
    <scope>NUCLEOTIDE SEQUENCE [LARGE SCALE GENOMIC DNA]</scope>
    <source>
        <strain evidence="1 2">JCM 12687</strain>
    </source>
</reference>